<keyword evidence="1" id="KW-0732">Signal</keyword>
<dbReference type="Proteomes" id="UP000321720">
    <property type="component" value="Unassembled WGS sequence"/>
</dbReference>
<gene>
    <name evidence="2" type="ORF">CCO02nite_25310</name>
</gene>
<keyword evidence="3" id="KW-1185">Reference proteome</keyword>
<feature type="chain" id="PRO_5022180806" evidence="1">
    <location>
        <begin position="28"/>
        <end position="169"/>
    </location>
</feature>
<organism evidence="2 3">
    <name type="scientific">Cellulomonas composti</name>
    <dbReference type="NCBI Taxonomy" id="266130"/>
    <lineage>
        <taxon>Bacteria</taxon>
        <taxon>Bacillati</taxon>
        <taxon>Actinomycetota</taxon>
        <taxon>Actinomycetes</taxon>
        <taxon>Micrococcales</taxon>
        <taxon>Cellulomonadaceae</taxon>
        <taxon>Cellulomonas</taxon>
    </lineage>
</organism>
<proteinExistence type="predicted"/>
<protein>
    <submittedName>
        <fullName evidence="2">Uncharacterized protein</fullName>
    </submittedName>
</protein>
<evidence type="ECO:0000313" key="3">
    <source>
        <dbReference type="Proteomes" id="UP000321720"/>
    </source>
</evidence>
<evidence type="ECO:0000256" key="1">
    <source>
        <dbReference type="SAM" id="SignalP"/>
    </source>
</evidence>
<reference evidence="2 3" key="1">
    <citation type="submission" date="2019-07" db="EMBL/GenBank/DDBJ databases">
        <title>Whole genome shotgun sequence of Cellulomonas composti NBRC 100758.</title>
        <authorList>
            <person name="Hosoyama A."/>
            <person name="Uohara A."/>
            <person name="Ohji S."/>
            <person name="Ichikawa N."/>
        </authorList>
    </citation>
    <scope>NUCLEOTIDE SEQUENCE [LARGE SCALE GENOMIC DNA]</scope>
    <source>
        <strain evidence="2 3">NBRC 100758</strain>
    </source>
</reference>
<sequence length="169" mass="17411">MTRSRRLLTAIVALAAAVLVVAPAALRADETSAAWTNSAYAVSGASSGSWSSGPTSSCVVLTAAGVEKPGATCTVTGVTGQDWGDGAVRPHRRSHVTVSYTLTGYVWTDYVRFTGSLAPAVAADWLWSTTAVTNESGAVSVDATARPVVTLRSESWATASMMVVVDEDG</sequence>
<evidence type="ECO:0000313" key="2">
    <source>
        <dbReference type="EMBL" id="GEL95873.1"/>
    </source>
</evidence>
<accession>A0A511JDR8</accession>
<dbReference type="EMBL" id="BJWG01000012">
    <property type="protein sequence ID" value="GEL95873.1"/>
    <property type="molecule type" value="Genomic_DNA"/>
</dbReference>
<feature type="signal peptide" evidence="1">
    <location>
        <begin position="1"/>
        <end position="27"/>
    </location>
</feature>
<dbReference type="AlphaFoldDB" id="A0A511JDR8"/>
<name>A0A511JDR8_9CELL</name>
<dbReference type="RefSeq" id="WP_146843508.1">
    <property type="nucleotide sequence ID" value="NZ_BJWG01000012.1"/>
</dbReference>
<comment type="caution">
    <text evidence="2">The sequence shown here is derived from an EMBL/GenBank/DDBJ whole genome shotgun (WGS) entry which is preliminary data.</text>
</comment>